<sequence length="115" mass="12884">MKCEQGVSYYNAQELKCCKLSSQEHIQIIDVINTAIPSVDIVQVTHSRQYIIVLLGVIVVEVTPCTPTTNRICHCDSNSYRLLKASDGNCVTCAPKTKYGRVYGKKGENDMEYHL</sequence>
<dbReference type="EMBL" id="DQ011156">
    <property type="protein sequence ID" value="AAY97591.1"/>
    <property type="molecule type" value="Genomic_DNA"/>
</dbReference>
<dbReference type="SMR" id="Q3I7X3"/>
<reference evidence="1 5" key="1">
    <citation type="journal article" date="2005" name="J. Gen. Virol.">
        <title>A tale of two clades: monkeypox viruses.</title>
        <authorList>
            <person name="Likos A.M."/>
            <person name="Sammons S.A."/>
            <person name="Olson V.A."/>
            <person name="Frace A.M."/>
            <person name="Li Y."/>
            <person name="Olsen-Rasmussen M."/>
            <person name="Davidson W."/>
            <person name="Galloway R."/>
            <person name="Khristova M.L."/>
            <person name="Reynolds M.G."/>
            <person name="Zhao H."/>
            <person name="Carroll D.S."/>
            <person name="Curns A."/>
            <person name="Formenty P."/>
            <person name="Esposito J.J."/>
            <person name="Regnery R.L."/>
            <person name="Damon I.K."/>
        </authorList>
    </citation>
    <scope>NUCLEOTIDE SEQUENCE [LARGE SCALE GENOMIC DNA]</scope>
    <source>
        <strain evidence="1">Liberia_1970_184</strain>
    </source>
</reference>
<evidence type="ECO:0000313" key="6">
    <source>
        <dbReference type="Proteomes" id="UP000424348"/>
    </source>
</evidence>
<dbReference type="EMBL" id="MN648051">
    <property type="protein sequence ID" value="QGQ59924.1"/>
    <property type="molecule type" value="Genomic_DNA"/>
</dbReference>
<organismHost>
    <name type="scientific">Cynomys mexicanus</name>
    <name type="common">Mexican prairie dog</name>
    <dbReference type="NCBI Taxonomy" id="99826"/>
</organismHost>
<protein>
    <submittedName>
        <fullName evidence="1">TNF-alpha-receptor-like protein</fullName>
    </submittedName>
    <submittedName>
        <fullName evidence="2">Tumor necrosis factor receptor-like protein</fullName>
    </submittedName>
</protein>
<dbReference type="Proteomes" id="UP000102049">
    <property type="component" value="Segment"/>
</dbReference>
<evidence type="ECO:0000313" key="2">
    <source>
        <dbReference type="EMBL" id="AKG51344.1"/>
    </source>
</evidence>
<organismHost>
    <name type="scientific">Gliridae</name>
    <name type="common">dormice</name>
    <dbReference type="NCBI Taxonomy" id="30650"/>
</organismHost>
<dbReference type="Proteomes" id="UP000424348">
    <property type="component" value="Genome"/>
</dbReference>
<reference evidence="2" key="3">
    <citation type="submission" date="2015-02" db="EMBL/GenBank/DDBJ databases">
        <authorList>
            <person name="Yoshinori N."/>
            <person name="Mauldin M.R."/>
            <person name="Emerson G.L."/>
            <person name="Reynolds M.G."/>
            <person name="Lash R.R."/>
            <person name="Gao J."/>
            <person name="Zhao H."/>
            <person name="Li Y."/>
            <person name="Muyembe J.-J."/>
            <person name="Kingbeni P.M."/>
            <person name="Wemakoy O."/>
            <person name="Malekani J."/>
            <person name="Karem K.L."/>
            <person name="Damon I.K."/>
            <person name="Carroll D.S."/>
        </authorList>
    </citation>
    <scope>NUCLEOTIDE SEQUENCE</scope>
    <source>
        <strain evidence="2">Cote d'Ivoire_1971</strain>
    </source>
</reference>
<gene>
    <name evidence="2" type="primary">K1R</name>
    <name evidence="1" type="ORF">MPXV_LIB1970_184_198</name>
    <name evidence="3" type="ORF">PDLMKLCO_00204</name>
</gene>
<evidence type="ECO:0000313" key="3">
    <source>
        <dbReference type="EMBL" id="QGQ59924.1"/>
    </source>
</evidence>
<organismHost>
    <name type="scientific">Cynomys gunnisoni</name>
    <name type="common">Gunnison's prairie dog</name>
    <name type="synonym">Spermophilus gunnisoni</name>
    <dbReference type="NCBI Taxonomy" id="45479"/>
</organismHost>
<dbReference type="Gene3D" id="2.10.50.10">
    <property type="entry name" value="Tumor Necrosis Factor Receptor, subunit A, domain 2"/>
    <property type="match status" value="1"/>
</dbReference>
<organismHost>
    <name type="scientific">Mus musculus</name>
    <name type="common">Mouse</name>
    <dbReference type="NCBI Taxonomy" id="10090"/>
</organismHost>
<reference evidence="3 6" key="4">
    <citation type="submission" date="2019-11" db="EMBL/GenBank/DDBJ databases">
        <authorList>
            <person name="Cohen Gihon I."/>
            <person name="Israeli O."/>
            <person name="Shifman O."/>
            <person name="Erez N."/>
            <person name="Melamed S."/>
            <person name="Paran N."/>
            <person name="Beth-Din A."/>
            <person name="Zvi A."/>
        </authorList>
    </citation>
    <scope>NUCLEOTIDE SEQUENCE [LARGE SCALE GENOMIC DNA]</scope>
    <source>
        <strain evidence="3 6">Israel_2018</strain>
    </source>
</reference>
<proteinExistence type="predicted"/>
<name>Q3I7X3_MONPV</name>
<organismHost>
    <name type="scientific">Cynomys parvidens</name>
    <name type="common">Utah prairie dog</name>
    <dbReference type="NCBI Taxonomy" id="99827"/>
</organismHost>
<accession>Q3I7X3</accession>
<reference evidence="2 4" key="2">
    <citation type="journal article" date="2015" name="Viruses">
        <title>A phylogeographic investigation of african monkeypox.</title>
        <authorList>
            <person name="Nakazawa Y."/>
            <person name="Mauldin M.R."/>
            <person name="Emerson G.L."/>
            <person name="Reynolds M.G."/>
            <person name="Lash R.R."/>
            <person name="Gao J."/>
            <person name="Zhao H."/>
            <person name="Li Y."/>
            <person name="Muyembe J.J."/>
            <person name="Kingebeni P.M."/>
            <person name="Wemakoy O."/>
            <person name="Malekani J."/>
            <person name="Karem K.L."/>
            <person name="Damon I.K."/>
            <person name="Carroll D.S."/>
        </authorList>
    </citation>
    <scope>NUCLEOTIDE SEQUENCE [LARGE SCALE GENOMIC DNA]</scope>
    <source>
        <strain evidence="2">Cote d'Ivoire_1971</strain>
    </source>
</reference>
<keyword evidence="1" id="KW-0675">Receptor</keyword>
<dbReference type="EMBL" id="KP849470">
    <property type="protein sequence ID" value="AKG51344.1"/>
    <property type="molecule type" value="Genomic_DNA"/>
</dbReference>
<evidence type="ECO:0000313" key="4">
    <source>
        <dbReference type="Proteomes" id="UP000102049"/>
    </source>
</evidence>
<organismHost>
    <name type="scientific">Cynomys leucurus</name>
    <name type="common">White-tailed prairie dog</name>
    <dbReference type="NCBI Taxonomy" id="99825"/>
</organismHost>
<organism evidence="1 5">
    <name type="scientific">Monkeypox virus</name>
    <name type="common">MPXV</name>
    <dbReference type="NCBI Taxonomy" id="10244"/>
    <lineage>
        <taxon>Viruses</taxon>
        <taxon>Varidnaviria</taxon>
        <taxon>Bamfordvirae</taxon>
        <taxon>Nucleocytoviricota</taxon>
        <taxon>Pokkesviricetes</taxon>
        <taxon>Chitovirales</taxon>
        <taxon>Poxviridae</taxon>
        <taxon>Chordopoxvirinae</taxon>
        <taxon>Orthopoxvirus</taxon>
        <taxon>Orthopoxvirus monkeypox</taxon>
    </lineage>
</organism>
<evidence type="ECO:0000313" key="5">
    <source>
        <dbReference type="Proteomes" id="UP000127566"/>
    </source>
</evidence>
<organismHost>
    <name type="scientific">Homo sapiens</name>
    <name type="common">Human</name>
    <dbReference type="NCBI Taxonomy" id="9606"/>
</organismHost>
<dbReference type="Proteomes" id="UP000127566">
    <property type="component" value="Genome"/>
</dbReference>
<organismHost>
    <name type="scientific">Cynomys ludovicianus</name>
    <name type="common">Black-tailed prairie dog</name>
    <dbReference type="NCBI Taxonomy" id="45480"/>
</organismHost>
<dbReference type="SUPFAM" id="SSF57586">
    <property type="entry name" value="TNF receptor-like"/>
    <property type="match status" value="1"/>
</dbReference>
<organismHost>
    <name type="scientific">Heliosciurus ruwenzorii</name>
    <name type="common">Ruwenzori sun squirrel</name>
    <dbReference type="NCBI Taxonomy" id="226685"/>
</organismHost>
<evidence type="ECO:0000313" key="1">
    <source>
        <dbReference type="EMBL" id="AAY97591.1"/>
    </source>
</evidence>